<dbReference type="InterPro" id="IPR012336">
    <property type="entry name" value="Thioredoxin-like_fold"/>
</dbReference>
<dbReference type="PANTHER" id="PTHR13887:SF14">
    <property type="entry name" value="DISULFIDE BOND FORMATION PROTEIN D"/>
    <property type="match status" value="1"/>
</dbReference>
<dbReference type="GO" id="GO:0016491">
    <property type="term" value="F:oxidoreductase activity"/>
    <property type="evidence" value="ECO:0007669"/>
    <property type="project" value="UniProtKB-KW"/>
</dbReference>
<keyword evidence="4" id="KW-1015">Disulfide bond</keyword>
<evidence type="ECO:0000313" key="10">
    <source>
        <dbReference type="Proteomes" id="UP000181951"/>
    </source>
</evidence>
<keyword evidence="9" id="KW-0413">Isomerase</keyword>
<dbReference type="Pfam" id="PF13462">
    <property type="entry name" value="Thioredoxin_4"/>
    <property type="match status" value="1"/>
</dbReference>
<feature type="region of interest" description="Disordered" evidence="6">
    <location>
        <begin position="20"/>
        <end position="63"/>
    </location>
</feature>
<dbReference type="InterPro" id="IPR036249">
    <property type="entry name" value="Thioredoxin-like_sf"/>
</dbReference>
<feature type="region of interest" description="Disordered" evidence="6">
    <location>
        <begin position="89"/>
        <end position="117"/>
    </location>
</feature>
<proteinExistence type="inferred from homology"/>
<keyword evidence="5" id="KW-0676">Redox-active center</keyword>
<keyword evidence="7" id="KW-1133">Transmembrane helix</keyword>
<evidence type="ECO:0000313" key="9">
    <source>
        <dbReference type="EMBL" id="SEN68093.1"/>
    </source>
</evidence>
<protein>
    <submittedName>
        <fullName evidence="9">Protein-disulfide isomerase</fullName>
    </submittedName>
</protein>
<evidence type="ECO:0000256" key="1">
    <source>
        <dbReference type="ARBA" id="ARBA00005791"/>
    </source>
</evidence>
<gene>
    <name evidence="9" type="ORF">SAMN05216267_100887</name>
</gene>
<feature type="transmembrane region" description="Helical" evidence="7">
    <location>
        <begin position="66"/>
        <end position="88"/>
    </location>
</feature>
<comment type="similarity">
    <text evidence="1">Belongs to the thioredoxin family. DsbA subfamily.</text>
</comment>
<name>A0A1H8IHE3_9ACTN</name>
<dbReference type="PANTHER" id="PTHR13887">
    <property type="entry name" value="GLUTATHIONE S-TRANSFERASE KAPPA"/>
    <property type="match status" value="1"/>
</dbReference>
<keyword evidence="7" id="KW-0812">Transmembrane</keyword>
<evidence type="ECO:0000259" key="8">
    <source>
        <dbReference type="Pfam" id="PF13462"/>
    </source>
</evidence>
<sequence length="308" mass="32378">MPARAGDRTAVRHPFRRICARRGSAGPSGPLFRDVSQRNRDGKRSAREALREQRAKDQARDKRKRTLVVAGAVVAVLAIGTGIGLAVAGNSSNSSTSSSSSSGPVTPPKGATGTDNLVIPVGAADAPSTLTIYEDFRCPACDAFEKSFTPTIHQLEDSGQIRTEYHLVTLIDGNLGGTGSLNAANAAACAQDQGKFRAYHDVLYSNQPDEQNDKFADKNTLLTLADKVPGLKTPAFTACVTDGTHNSWVKKSNDAFNHSGFNSTPTVLLNGKSIYGGNNNLTPASLTQMVQAANKGKPAGKVTATPSP</sequence>
<keyword evidence="3" id="KW-0560">Oxidoreductase</keyword>
<evidence type="ECO:0000256" key="6">
    <source>
        <dbReference type="SAM" id="MobiDB-lite"/>
    </source>
</evidence>
<organism evidence="9 10">
    <name type="scientific">Actinacidiphila rubida</name>
    <dbReference type="NCBI Taxonomy" id="310780"/>
    <lineage>
        <taxon>Bacteria</taxon>
        <taxon>Bacillati</taxon>
        <taxon>Actinomycetota</taxon>
        <taxon>Actinomycetes</taxon>
        <taxon>Kitasatosporales</taxon>
        <taxon>Streptomycetaceae</taxon>
        <taxon>Actinacidiphila</taxon>
    </lineage>
</organism>
<feature type="compositionally biased region" description="Basic and acidic residues" evidence="6">
    <location>
        <begin position="35"/>
        <end position="60"/>
    </location>
</feature>
<evidence type="ECO:0000256" key="4">
    <source>
        <dbReference type="ARBA" id="ARBA00023157"/>
    </source>
</evidence>
<keyword evidence="7" id="KW-0472">Membrane</keyword>
<feature type="compositionally biased region" description="Low complexity" evidence="6">
    <location>
        <begin position="89"/>
        <end position="104"/>
    </location>
</feature>
<dbReference type="Gene3D" id="3.40.30.10">
    <property type="entry name" value="Glutaredoxin"/>
    <property type="match status" value="1"/>
</dbReference>
<dbReference type="STRING" id="310780.SAMN05216267_100887"/>
<dbReference type="EMBL" id="FODD01000008">
    <property type="protein sequence ID" value="SEN68093.1"/>
    <property type="molecule type" value="Genomic_DNA"/>
</dbReference>
<evidence type="ECO:0000256" key="3">
    <source>
        <dbReference type="ARBA" id="ARBA00023002"/>
    </source>
</evidence>
<accession>A0A1H8IHE3</accession>
<dbReference type="AlphaFoldDB" id="A0A1H8IHE3"/>
<evidence type="ECO:0000256" key="5">
    <source>
        <dbReference type="ARBA" id="ARBA00023284"/>
    </source>
</evidence>
<keyword evidence="2" id="KW-0732">Signal</keyword>
<keyword evidence="10" id="KW-1185">Reference proteome</keyword>
<dbReference type="SUPFAM" id="SSF52833">
    <property type="entry name" value="Thioredoxin-like"/>
    <property type="match status" value="1"/>
</dbReference>
<evidence type="ECO:0000256" key="7">
    <source>
        <dbReference type="SAM" id="Phobius"/>
    </source>
</evidence>
<feature type="domain" description="Thioredoxin-like fold" evidence="8">
    <location>
        <begin position="121"/>
        <end position="291"/>
    </location>
</feature>
<reference evidence="9 10" key="1">
    <citation type="submission" date="2016-10" db="EMBL/GenBank/DDBJ databases">
        <authorList>
            <person name="de Groot N.N."/>
        </authorList>
    </citation>
    <scope>NUCLEOTIDE SEQUENCE [LARGE SCALE GENOMIC DNA]</scope>
    <source>
        <strain evidence="9 10">CGMCC 4.2026</strain>
    </source>
</reference>
<evidence type="ECO:0000256" key="2">
    <source>
        <dbReference type="ARBA" id="ARBA00022729"/>
    </source>
</evidence>
<dbReference type="Proteomes" id="UP000181951">
    <property type="component" value="Unassembled WGS sequence"/>
</dbReference>
<dbReference type="GO" id="GO:0016853">
    <property type="term" value="F:isomerase activity"/>
    <property type="evidence" value="ECO:0007669"/>
    <property type="project" value="UniProtKB-KW"/>
</dbReference>